<dbReference type="EMBL" id="JH921431">
    <property type="protein sequence ID" value="EKD19034.1"/>
    <property type="molecule type" value="Genomic_DNA"/>
</dbReference>
<dbReference type="RefSeq" id="XP_007290160.1">
    <property type="nucleotide sequence ID" value="XM_007290098.1"/>
</dbReference>
<evidence type="ECO:0000313" key="1">
    <source>
        <dbReference type="EMBL" id="EKD19034.1"/>
    </source>
</evidence>
<dbReference type="Proteomes" id="UP000006753">
    <property type="component" value="Unassembled WGS sequence"/>
</dbReference>
<gene>
    <name evidence="1" type="ORF">MBM_02271</name>
</gene>
<protein>
    <recommendedName>
        <fullName evidence="3">Protein kinase domain-containing protein</fullName>
    </recommendedName>
</protein>
<dbReference type="HOGENOM" id="CLU_2146396_0_0_1"/>
<dbReference type="InParanoid" id="K1Y1L3"/>
<name>K1Y1L3_MARBU</name>
<dbReference type="GeneID" id="18758206"/>
<evidence type="ECO:0008006" key="3">
    <source>
        <dbReference type="Google" id="ProtNLM"/>
    </source>
</evidence>
<organism evidence="1 2">
    <name type="scientific">Marssonina brunnea f. sp. multigermtubi (strain MB_m1)</name>
    <name type="common">Marssonina leaf spot fungus</name>
    <dbReference type="NCBI Taxonomy" id="1072389"/>
    <lineage>
        <taxon>Eukaryota</taxon>
        <taxon>Fungi</taxon>
        <taxon>Dikarya</taxon>
        <taxon>Ascomycota</taxon>
        <taxon>Pezizomycotina</taxon>
        <taxon>Leotiomycetes</taxon>
        <taxon>Helotiales</taxon>
        <taxon>Drepanopezizaceae</taxon>
        <taxon>Drepanopeziza</taxon>
    </lineage>
</organism>
<evidence type="ECO:0000313" key="2">
    <source>
        <dbReference type="Proteomes" id="UP000006753"/>
    </source>
</evidence>
<reference evidence="1 2" key="1">
    <citation type="journal article" date="2012" name="BMC Genomics">
        <title>Sequencing the genome of Marssonina brunnea reveals fungus-poplar co-evolution.</title>
        <authorList>
            <person name="Zhu S."/>
            <person name="Cao Y.-Z."/>
            <person name="Jiang C."/>
            <person name="Tan B.-Y."/>
            <person name="Wang Z."/>
            <person name="Feng S."/>
            <person name="Zhang L."/>
            <person name="Su X.-H."/>
            <person name="Brejova B."/>
            <person name="Vinar T."/>
            <person name="Xu M."/>
            <person name="Wang M.-X."/>
            <person name="Zhang S.-G."/>
            <person name="Huang M.-R."/>
            <person name="Wu R."/>
            <person name="Zhou Y."/>
        </authorList>
    </citation>
    <scope>NUCLEOTIDE SEQUENCE [LARGE SCALE GENOMIC DNA]</scope>
    <source>
        <strain evidence="1 2">MB_m1</strain>
    </source>
</reference>
<dbReference type="KEGG" id="mbe:MBM_02271"/>
<keyword evidence="2" id="KW-1185">Reference proteome</keyword>
<dbReference type="AlphaFoldDB" id="K1Y1L3"/>
<proteinExistence type="predicted"/>
<dbReference type="OrthoDB" id="1668230at2759"/>
<sequence>MDGDIIVVPWSPGGLQHIITAGGHHYIGAVDETTILKFPHFKGTGREGLDAESKILQRLGTHDRIIGLVGQHEDGVLLEYAPNRQGICQSKRGSDLQERLLKGLPMLIRRTF</sequence>
<accession>K1Y1L3</accession>